<reference evidence="2" key="1">
    <citation type="submission" date="2021-06" db="EMBL/GenBank/DDBJ databases">
        <authorList>
            <person name="Hodson N. C."/>
            <person name="Mongue J. A."/>
            <person name="Jaron S. K."/>
        </authorList>
    </citation>
    <scope>NUCLEOTIDE SEQUENCE</scope>
</reference>
<evidence type="ECO:0000313" key="2">
    <source>
        <dbReference type="EMBL" id="CAG7731474.1"/>
    </source>
</evidence>
<keyword evidence="1" id="KW-0812">Transmembrane</keyword>
<accession>A0A8J2K4V4</accession>
<keyword evidence="1" id="KW-1133">Transmembrane helix</keyword>
<gene>
    <name evidence="2" type="ORF">AFUS01_LOCUS20061</name>
</gene>
<protein>
    <submittedName>
        <fullName evidence="2">Uncharacterized protein</fullName>
    </submittedName>
</protein>
<proteinExistence type="predicted"/>
<comment type="caution">
    <text evidence="2">The sequence shown here is derived from an EMBL/GenBank/DDBJ whole genome shotgun (WGS) entry which is preliminary data.</text>
</comment>
<sequence>MTSLSVPVRRTEEVERGGDRVKYERTPLELDFQELEIKNTHCRTVDRQGEHSWKKKNPASFILLPLFLLVDFAALFLLGIYHGPRDSSCWFQHRVINGYLLDPTTVSPALHQFSCPFSSTFYYRAHITYISQCIIPHALNLSNRLRDGYELRMICDGMASPGLASSGGGSSWVYLLVVHRLVLYLLGLYRLLLYLRVLGLLTLYLLMLGLLALYLLVLYVLVFTPLVSYLRHDIAEDYRSVCLQNCSVP</sequence>
<feature type="transmembrane region" description="Helical" evidence="1">
    <location>
        <begin position="61"/>
        <end position="81"/>
    </location>
</feature>
<name>A0A8J2K4V4_9HEXA</name>
<dbReference type="Proteomes" id="UP000708208">
    <property type="component" value="Unassembled WGS sequence"/>
</dbReference>
<organism evidence="2 3">
    <name type="scientific">Allacma fusca</name>
    <dbReference type="NCBI Taxonomy" id="39272"/>
    <lineage>
        <taxon>Eukaryota</taxon>
        <taxon>Metazoa</taxon>
        <taxon>Ecdysozoa</taxon>
        <taxon>Arthropoda</taxon>
        <taxon>Hexapoda</taxon>
        <taxon>Collembola</taxon>
        <taxon>Symphypleona</taxon>
        <taxon>Sminthuridae</taxon>
        <taxon>Allacma</taxon>
    </lineage>
</organism>
<evidence type="ECO:0000313" key="3">
    <source>
        <dbReference type="Proteomes" id="UP000708208"/>
    </source>
</evidence>
<dbReference type="EMBL" id="CAJVCH010213596">
    <property type="protein sequence ID" value="CAG7731474.1"/>
    <property type="molecule type" value="Genomic_DNA"/>
</dbReference>
<feature type="transmembrane region" description="Helical" evidence="1">
    <location>
        <begin position="171"/>
        <end position="189"/>
    </location>
</feature>
<feature type="transmembrane region" description="Helical" evidence="1">
    <location>
        <begin position="201"/>
        <end position="222"/>
    </location>
</feature>
<evidence type="ECO:0000256" key="1">
    <source>
        <dbReference type="SAM" id="Phobius"/>
    </source>
</evidence>
<keyword evidence="1" id="KW-0472">Membrane</keyword>
<keyword evidence="3" id="KW-1185">Reference proteome</keyword>
<dbReference type="AlphaFoldDB" id="A0A8J2K4V4"/>